<comment type="caution">
    <text evidence="3">The sequence shown here is derived from an EMBL/GenBank/DDBJ whole genome shotgun (WGS) entry which is preliminary data.</text>
</comment>
<organism evidence="3 4">
    <name type="scientific">Nothophoma quercina</name>
    <dbReference type="NCBI Taxonomy" id="749835"/>
    <lineage>
        <taxon>Eukaryota</taxon>
        <taxon>Fungi</taxon>
        <taxon>Dikarya</taxon>
        <taxon>Ascomycota</taxon>
        <taxon>Pezizomycotina</taxon>
        <taxon>Dothideomycetes</taxon>
        <taxon>Pleosporomycetidae</taxon>
        <taxon>Pleosporales</taxon>
        <taxon>Pleosporineae</taxon>
        <taxon>Didymellaceae</taxon>
        <taxon>Nothophoma</taxon>
    </lineage>
</organism>
<evidence type="ECO:0000256" key="1">
    <source>
        <dbReference type="SAM" id="Coils"/>
    </source>
</evidence>
<dbReference type="EMBL" id="JAKIXB020000048">
    <property type="protein sequence ID" value="KAL1592168.1"/>
    <property type="molecule type" value="Genomic_DNA"/>
</dbReference>
<feature type="domain" description="DUF7708" evidence="2">
    <location>
        <begin position="38"/>
        <end position="167"/>
    </location>
</feature>
<gene>
    <name evidence="3" type="ORF">SLS59_009824</name>
</gene>
<protein>
    <recommendedName>
        <fullName evidence="2">DUF7708 domain-containing protein</fullName>
    </recommendedName>
</protein>
<name>A0ABR3QJD1_9PLEO</name>
<proteinExistence type="predicted"/>
<reference evidence="3 4" key="1">
    <citation type="submission" date="2024-02" db="EMBL/GenBank/DDBJ databases">
        <title>De novo assembly and annotation of 12 fungi associated with fruit tree decline syndrome in Ontario, Canada.</title>
        <authorList>
            <person name="Sulman M."/>
            <person name="Ellouze W."/>
            <person name="Ilyukhin E."/>
        </authorList>
    </citation>
    <scope>NUCLEOTIDE SEQUENCE [LARGE SCALE GENOMIC DNA]</scope>
    <source>
        <strain evidence="3 4">M97-236</strain>
    </source>
</reference>
<evidence type="ECO:0000259" key="2">
    <source>
        <dbReference type="Pfam" id="PF24809"/>
    </source>
</evidence>
<evidence type="ECO:0000313" key="4">
    <source>
        <dbReference type="Proteomes" id="UP001521222"/>
    </source>
</evidence>
<accession>A0ABR3QJD1</accession>
<sequence length="519" mass="58818">MDTAQSSMIAATNALIDLKTERQASGTRKAGVATQRLLSSIGEFLQGFSDIAEVVKAADQQFGGLAYGTVSVLATVAVRKVEQEDLIEEVLEELTHAFPRMNVLEHIEPRNSLRALIVGAFEMTVLFCRRASEYCTASSLRRVKEASLRKEKMLKTVSRLRIKLSEIHRECEVIMVQDMKAIRKTLDAMTIKLSNAAEEISETKIRLQEVQARSREVHATGEDTNNRVREGQVWMERQERSKAQKAYLAELRKTLDLKDMTKTADAIFRVRILLRRLSENQERDGKCAVQSSPNTLKMNTTFLRWCERSQSSMLVLGGYNFIRETDSEPEDEEEMTWLSCASAWFAEEALRKPSVTLSYFGQLTYTVRRQQRQSFWYVIKTFVYQLAQTLPENSMEEFEKAISEIDSQALDGADNVGAIEHMTGILIAALAVFPGSTTISVVLDRLDQCLWDTFAAKGVDGLGHAVRFLLQLARHPKLSHLSIKILLVMNNRSAVKVARTQKWVDQFESITNWCQEAEE</sequence>
<keyword evidence="4" id="KW-1185">Reference proteome</keyword>
<dbReference type="InterPro" id="IPR056125">
    <property type="entry name" value="DUF7708"/>
</dbReference>
<evidence type="ECO:0000313" key="3">
    <source>
        <dbReference type="EMBL" id="KAL1592168.1"/>
    </source>
</evidence>
<feature type="coiled-coil region" evidence="1">
    <location>
        <begin position="179"/>
        <end position="213"/>
    </location>
</feature>
<keyword evidence="1" id="KW-0175">Coiled coil</keyword>
<dbReference type="Proteomes" id="UP001521222">
    <property type="component" value="Unassembled WGS sequence"/>
</dbReference>
<dbReference type="Pfam" id="PF24809">
    <property type="entry name" value="DUF7708"/>
    <property type="match status" value="1"/>
</dbReference>